<dbReference type="OrthoDB" id="249703at2759"/>
<gene>
    <name evidence="3" type="ORF">B0T10DRAFT_132758</name>
</gene>
<dbReference type="Proteomes" id="UP000777438">
    <property type="component" value="Unassembled WGS sequence"/>
</dbReference>
<dbReference type="Gene3D" id="1.20.1440.110">
    <property type="entry name" value="acylaminoacyl peptidase"/>
    <property type="match status" value="1"/>
</dbReference>
<dbReference type="Gene3D" id="3.40.50.1820">
    <property type="entry name" value="alpha/beta hydrolase"/>
    <property type="match status" value="1"/>
</dbReference>
<dbReference type="PANTHER" id="PTHR22946">
    <property type="entry name" value="DIENELACTONE HYDROLASE DOMAIN-CONTAINING PROTEIN-RELATED"/>
    <property type="match status" value="1"/>
</dbReference>
<proteinExistence type="predicted"/>
<comment type="pathway">
    <text evidence="1">Mycotoxin biosynthesis.</text>
</comment>
<accession>A0A9P9AMD4</accession>
<keyword evidence="4" id="KW-1185">Reference proteome</keyword>
<dbReference type="PANTHER" id="PTHR22946:SF13">
    <property type="entry name" value="ALPHA_BETA HYDROLASE PSOB"/>
    <property type="match status" value="1"/>
</dbReference>
<dbReference type="EMBL" id="JAGPYM010000020">
    <property type="protein sequence ID" value="KAH6884593.1"/>
    <property type="molecule type" value="Genomic_DNA"/>
</dbReference>
<protein>
    <submittedName>
        <fullName evidence="3">Alpha/Beta hydrolase protein</fullName>
    </submittedName>
</protein>
<dbReference type="SUPFAM" id="SSF53474">
    <property type="entry name" value="alpha/beta-Hydrolases"/>
    <property type="match status" value="1"/>
</dbReference>
<keyword evidence="2 3" id="KW-0378">Hydrolase</keyword>
<evidence type="ECO:0000256" key="2">
    <source>
        <dbReference type="ARBA" id="ARBA00022801"/>
    </source>
</evidence>
<evidence type="ECO:0000256" key="1">
    <source>
        <dbReference type="ARBA" id="ARBA00004685"/>
    </source>
</evidence>
<reference evidence="3 4" key="1">
    <citation type="journal article" date="2021" name="Nat. Commun.">
        <title>Genetic determinants of endophytism in the Arabidopsis root mycobiome.</title>
        <authorList>
            <person name="Mesny F."/>
            <person name="Miyauchi S."/>
            <person name="Thiergart T."/>
            <person name="Pickel B."/>
            <person name="Atanasova L."/>
            <person name="Karlsson M."/>
            <person name="Huettel B."/>
            <person name="Barry K.W."/>
            <person name="Haridas S."/>
            <person name="Chen C."/>
            <person name="Bauer D."/>
            <person name="Andreopoulos W."/>
            <person name="Pangilinan J."/>
            <person name="LaButti K."/>
            <person name="Riley R."/>
            <person name="Lipzen A."/>
            <person name="Clum A."/>
            <person name="Drula E."/>
            <person name="Henrissat B."/>
            <person name="Kohler A."/>
            <person name="Grigoriev I.V."/>
            <person name="Martin F.M."/>
            <person name="Hacquard S."/>
        </authorList>
    </citation>
    <scope>NUCLEOTIDE SEQUENCE [LARGE SCALE GENOMIC DNA]</scope>
    <source>
        <strain evidence="3 4">MPI-CAGE-CH-0241</strain>
    </source>
</reference>
<evidence type="ECO:0000313" key="4">
    <source>
        <dbReference type="Proteomes" id="UP000777438"/>
    </source>
</evidence>
<dbReference type="InterPro" id="IPR050261">
    <property type="entry name" value="FrsA_esterase"/>
</dbReference>
<organism evidence="3 4">
    <name type="scientific">Thelonectria olida</name>
    <dbReference type="NCBI Taxonomy" id="1576542"/>
    <lineage>
        <taxon>Eukaryota</taxon>
        <taxon>Fungi</taxon>
        <taxon>Dikarya</taxon>
        <taxon>Ascomycota</taxon>
        <taxon>Pezizomycotina</taxon>
        <taxon>Sordariomycetes</taxon>
        <taxon>Hypocreomycetidae</taxon>
        <taxon>Hypocreales</taxon>
        <taxon>Nectriaceae</taxon>
        <taxon>Thelonectria</taxon>
    </lineage>
</organism>
<dbReference type="InterPro" id="IPR029058">
    <property type="entry name" value="AB_hydrolase_fold"/>
</dbReference>
<dbReference type="GO" id="GO:0016787">
    <property type="term" value="F:hydrolase activity"/>
    <property type="evidence" value="ECO:0007669"/>
    <property type="project" value="UniProtKB-KW"/>
</dbReference>
<comment type="caution">
    <text evidence="3">The sequence shown here is derived from an EMBL/GenBank/DDBJ whole genome shotgun (WGS) entry which is preliminary data.</text>
</comment>
<sequence length="402" mass="44594">MFALHQDASLNFEILRNLAVARYGGSDVNELLQVAGRVDSKNLETFYDAFVSLAERVDSQGQAIDSARHPVSARDAFFRAATYYRAADFYLHGNPSDPRINTLWEKQQVAFDKALALMDIPGQRVTLKADGFEVPAIYYAASKDSSVPRPTVIAGSGYDGGQEELLHNVGFAALERGYNFITYEGPGQPLVRRNQNLGFIAEWEKVVTPVVDYLSTRSDVDSSKIALIGISMAGYLAVRAAAFEHRLACVMAIDGVYSVYEAYRNAMTGPMRDVLDSGDREKLDEMVRQTLKADIPIVLRWGIEQGLWSFNTDSASVWMDGTRKMTLDGLTDKIQCPVWVGEAEVDQFFLGQPEKVRDALGDRATYVALTSSDSAENHCHVGAQVLVNQLIFDWFDDVIDSK</sequence>
<name>A0A9P9AMD4_9HYPO</name>
<dbReference type="AlphaFoldDB" id="A0A9P9AMD4"/>
<evidence type="ECO:0000313" key="3">
    <source>
        <dbReference type="EMBL" id="KAH6884593.1"/>
    </source>
</evidence>